<dbReference type="Pfam" id="PF00326">
    <property type="entry name" value="Peptidase_S9"/>
    <property type="match status" value="1"/>
</dbReference>
<sequence length="839" mass="91382">MSTPSPTARTSLAALAIASLPLTPAFAAGYQQPPANILKVMRAPSLPMPSINPTRDAMLLVGWQEYPSIARVAAPYLKLAGTRVEPANRAKHDTPGGYGIPPCAESFKLVKIPGGQETPVSLPAASCPDAPAWSADGKRFAFANAAKDAVELWIGDAASGKIRKIPGIRLNPMLNDELQWMPDQKTLLVKAVPTAQGPAPAKSVGPDGPSVQETDGVQGESSTYETRDTLNNPHDEALFDYYGASQLTLVDAQSGKLTPIGKPALYDALQPAPDGRHVLVSSIAKPYSYVTTYERFPHEVQVWDVSKPGRVAIRAIASLPLADRVPVHGEPLGPREFSWRANEPATLIWAEALDGGDWKTAAPARDKVMMLKAPFTAQPTELLRTAQRFGGIDWSERRDVALVSEYDQNRHWRQTRIVNFDNPAQAPRLLWDLSYDDKYANPGAPAQRTLANGARVLRQDGDSIYLTGAGASPDGNRPFLDRLNLKTLQTERLFRSGKDALERPVALTGGDSFLTWRQSPVAAPNVYLRALRQPIAAAKGEAAFASTETAVTHIVDPTPELRQIKKRLVKYKRADGMELSFTLYTPPGYQEGARVPAILNAYPLDYADAASAGQISGSQQTFTRLYQYKYLLLAGYAIIDQASFPIVGDPKAAYDSYLDQLKMNAQAAVDEAVRLGVADPERIGVTGHSHGALMTANLLAHTNLFRAGAATSGSYNKTLTPFGFQNERRSVWEAPNVYRKASTFFYADRLKTPILIMHGADDANPGTTPLQATKFYEAVRGNGGTARLVMLPHEPHWYAARESNEQLVYEMLNWFDKYVKNAPPRVLKSAQGPAAPAQP</sequence>
<evidence type="ECO:0000256" key="2">
    <source>
        <dbReference type="SAM" id="MobiDB-lite"/>
    </source>
</evidence>
<name>A0ABV0IQ86_9NEIS</name>
<evidence type="ECO:0000259" key="4">
    <source>
        <dbReference type="Pfam" id="PF00326"/>
    </source>
</evidence>
<dbReference type="EMBL" id="JBDXMI010000001">
    <property type="protein sequence ID" value="MEO9383447.1"/>
    <property type="molecule type" value="Genomic_DNA"/>
</dbReference>
<dbReference type="SUPFAM" id="SSF82171">
    <property type="entry name" value="DPP6 N-terminal domain-like"/>
    <property type="match status" value="1"/>
</dbReference>
<feature type="compositionally biased region" description="Polar residues" evidence="2">
    <location>
        <begin position="211"/>
        <end position="224"/>
    </location>
</feature>
<evidence type="ECO:0000313" key="6">
    <source>
        <dbReference type="Proteomes" id="UP001462502"/>
    </source>
</evidence>
<comment type="caution">
    <text evidence="5">The sequence shown here is derived from an EMBL/GenBank/DDBJ whole genome shotgun (WGS) entry which is preliminary data.</text>
</comment>
<proteinExistence type="predicted"/>
<dbReference type="Gene3D" id="3.40.50.1820">
    <property type="entry name" value="alpha/beta hydrolase"/>
    <property type="match status" value="1"/>
</dbReference>
<dbReference type="InterPro" id="IPR011042">
    <property type="entry name" value="6-blade_b-propeller_TolB-like"/>
</dbReference>
<dbReference type="InterPro" id="IPR029058">
    <property type="entry name" value="AB_hydrolase_fold"/>
</dbReference>
<protein>
    <submittedName>
        <fullName evidence="5">Prolyl oligopeptidase family serine peptidase</fullName>
    </submittedName>
</protein>
<organism evidence="5 6">
    <name type="scientific">Chromobacterium phragmitis</name>
    <dbReference type="NCBI Taxonomy" id="2202141"/>
    <lineage>
        <taxon>Bacteria</taxon>
        <taxon>Pseudomonadati</taxon>
        <taxon>Pseudomonadota</taxon>
        <taxon>Betaproteobacteria</taxon>
        <taxon>Neisseriales</taxon>
        <taxon>Chromobacteriaceae</taxon>
        <taxon>Chromobacterium</taxon>
    </lineage>
</organism>
<dbReference type="PANTHER" id="PTHR42776">
    <property type="entry name" value="SERINE PEPTIDASE S9 FAMILY MEMBER"/>
    <property type="match status" value="1"/>
</dbReference>
<feature type="region of interest" description="Disordered" evidence="2">
    <location>
        <begin position="196"/>
        <end position="230"/>
    </location>
</feature>
<dbReference type="Gene3D" id="2.120.10.30">
    <property type="entry name" value="TolB, C-terminal domain"/>
    <property type="match status" value="1"/>
</dbReference>
<dbReference type="SUPFAM" id="SSF53474">
    <property type="entry name" value="alpha/beta-Hydrolases"/>
    <property type="match status" value="1"/>
</dbReference>
<dbReference type="PANTHER" id="PTHR42776:SF28">
    <property type="entry name" value="GLUTAMYL ENDOPEPTIDASE, CHLOROPLASTIC-RELATED"/>
    <property type="match status" value="1"/>
</dbReference>
<accession>A0ABV0IQ86</accession>
<dbReference type="Proteomes" id="UP001462502">
    <property type="component" value="Unassembled WGS sequence"/>
</dbReference>
<dbReference type="RefSeq" id="WP_347949690.1">
    <property type="nucleotide sequence ID" value="NZ_CP158160.1"/>
</dbReference>
<feature type="chain" id="PRO_5047261184" evidence="3">
    <location>
        <begin position="28"/>
        <end position="839"/>
    </location>
</feature>
<reference evidence="5 6" key="1">
    <citation type="submission" date="2024-05" db="EMBL/GenBank/DDBJ databases">
        <authorList>
            <person name="De Oliveira J.P."/>
            <person name="Noriler S.A."/>
            <person name="De Oliveira A.G."/>
            <person name="Sipoli D.S."/>
        </authorList>
    </citation>
    <scope>NUCLEOTIDE SEQUENCE [LARGE SCALE GENOMIC DNA]</scope>
    <source>
        <strain evidence="5 6">LABIM192</strain>
    </source>
</reference>
<evidence type="ECO:0000256" key="1">
    <source>
        <dbReference type="ARBA" id="ARBA00022801"/>
    </source>
</evidence>
<gene>
    <name evidence="5" type="ORF">ABI908_04850</name>
</gene>
<feature type="signal peptide" evidence="3">
    <location>
        <begin position="1"/>
        <end position="27"/>
    </location>
</feature>
<keyword evidence="3" id="KW-0732">Signal</keyword>
<feature type="domain" description="Peptidase S9 prolyl oligopeptidase catalytic" evidence="4">
    <location>
        <begin position="666"/>
        <end position="821"/>
    </location>
</feature>
<dbReference type="InterPro" id="IPR001375">
    <property type="entry name" value="Peptidase_S9_cat"/>
</dbReference>
<evidence type="ECO:0000256" key="3">
    <source>
        <dbReference type="SAM" id="SignalP"/>
    </source>
</evidence>
<keyword evidence="6" id="KW-1185">Reference proteome</keyword>
<evidence type="ECO:0000313" key="5">
    <source>
        <dbReference type="EMBL" id="MEO9383447.1"/>
    </source>
</evidence>
<keyword evidence="1" id="KW-0378">Hydrolase</keyword>